<comment type="caution">
    <text evidence="1">The sequence shown here is derived from an EMBL/GenBank/DDBJ whole genome shotgun (WGS) entry which is preliminary data.</text>
</comment>
<organism evidence="1 2">
    <name type="scientific">Steinernema carpocapsae</name>
    <name type="common">Entomopathogenic nematode</name>
    <dbReference type="NCBI Taxonomy" id="34508"/>
    <lineage>
        <taxon>Eukaryota</taxon>
        <taxon>Metazoa</taxon>
        <taxon>Ecdysozoa</taxon>
        <taxon>Nematoda</taxon>
        <taxon>Chromadorea</taxon>
        <taxon>Rhabditida</taxon>
        <taxon>Tylenchina</taxon>
        <taxon>Panagrolaimomorpha</taxon>
        <taxon>Strongyloidoidea</taxon>
        <taxon>Steinernematidae</taxon>
        <taxon>Steinernema</taxon>
    </lineage>
</organism>
<name>A0A4U8UKW4_STECR</name>
<sequence>MQRDPDPFEMRQAFAEVVADLRSKRSCLLIRTQQLVDELQRYNGRLYSLEHDNRIIVVHLATHLEQLTRRARRCITTNENLFIKWSTEHRRLQIAYDLAFSDVEQTALQRRMERFMRKTRRENLQTFEPTLEKMANLVSEIRTDNIHLEDVYYATIFLIQNE</sequence>
<proteinExistence type="predicted"/>
<reference evidence="1 2" key="1">
    <citation type="journal article" date="2015" name="Genome Biol.">
        <title>Comparative genomics of Steinernema reveals deeply conserved gene regulatory networks.</title>
        <authorList>
            <person name="Dillman A.R."/>
            <person name="Macchietto M."/>
            <person name="Porter C.F."/>
            <person name="Rogers A."/>
            <person name="Williams B."/>
            <person name="Antoshechkin I."/>
            <person name="Lee M.M."/>
            <person name="Goodwin Z."/>
            <person name="Lu X."/>
            <person name="Lewis E.E."/>
            <person name="Goodrich-Blair H."/>
            <person name="Stock S.P."/>
            <person name="Adams B.J."/>
            <person name="Sternberg P.W."/>
            <person name="Mortazavi A."/>
        </authorList>
    </citation>
    <scope>NUCLEOTIDE SEQUENCE [LARGE SCALE GENOMIC DNA]</scope>
    <source>
        <strain evidence="1 2">ALL</strain>
    </source>
</reference>
<evidence type="ECO:0000313" key="2">
    <source>
        <dbReference type="Proteomes" id="UP000298663"/>
    </source>
</evidence>
<keyword evidence="2" id="KW-1185">Reference proteome</keyword>
<reference evidence="1 2" key="2">
    <citation type="journal article" date="2019" name="G3 (Bethesda)">
        <title>Hybrid Assembly of the Genome of the Entomopathogenic Nematode Steinernema carpocapsae Identifies the X-Chromosome.</title>
        <authorList>
            <person name="Serra L."/>
            <person name="Macchietto M."/>
            <person name="Macias-Munoz A."/>
            <person name="McGill C.J."/>
            <person name="Rodriguez I.M."/>
            <person name="Rodriguez B."/>
            <person name="Murad R."/>
            <person name="Mortazavi A."/>
        </authorList>
    </citation>
    <scope>NUCLEOTIDE SEQUENCE [LARGE SCALE GENOMIC DNA]</scope>
    <source>
        <strain evidence="1 2">ALL</strain>
    </source>
</reference>
<evidence type="ECO:0000313" key="1">
    <source>
        <dbReference type="EMBL" id="TMS33502.1"/>
    </source>
</evidence>
<dbReference type="EMBL" id="AZBU02000001">
    <property type="protein sequence ID" value="TMS33502.1"/>
    <property type="molecule type" value="Genomic_DNA"/>
</dbReference>
<gene>
    <name evidence="1" type="ORF">L596_001235</name>
</gene>
<protein>
    <submittedName>
        <fullName evidence="1">Uncharacterized protein</fullName>
    </submittedName>
</protein>
<dbReference type="AlphaFoldDB" id="A0A4U8UKW4"/>
<accession>A0A4U8UKW4</accession>
<dbReference type="Proteomes" id="UP000298663">
    <property type="component" value="Unassembled WGS sequence"/>
</dbReference>